<organism evidence="2 3">
    <name type="scientific">Alloprevotella tannerae</name>
    <dbReference type="NCBI Taxonomy" id="76122"/>
    <lineage>
        <taxon>Bacteria</taxon>
        <taxon>Pseudomonadati</taxon>
        <taxon>Bacteroidota</taxon>
        <taxon>Bacteroidia</taxon>
        <taxon>Bacteroidales</taxon>
        <taxon>Prevotellaceae</taxon>
        <taxon>Alloprevotella</taxon>
    </lineage>
</organism>
<feature type="chain" id="PRO_5036882298" description="Lipoprotein" evidence="1">
    <location>
        <begin position="27"/>
        <end position="181"/>
    </location>
</feature>
<protein>
    <recommendedName>
        <fullName evidence="4">Lipoprotein</fullName>
    </recommendedName>
</protein>
<keyword evidence="1" id="KW-0732">Signal</keyword>
<dbReference type="AlphaFoldDB" id="A0A929RWN4"/>
<evidence type="ECO:0008006" key="4">
    <source>
        <dbReference type="Google" id="ProtNLM"/>
    </source>
</evidence>
<evidence type="ECO:0000256" key="1">
    <source>
        <dbReference type="SAM" id="SignalP"/>
    </source>
</evidence>
<sequence>MKRLFCLLFVSLFLSGCLEVSQSEYAKVHAFLRLSPVSAVPPLFQALNSPGLFCTISREPSHYLVRSADGKEATLSVTALEAYNRPEMIAGFIVGTSDTPDLNGALQPVAYDLVCPNCYVKDDVDRQLVFRDRLTMHCTRCNRSYSLRNGGIVVAGETGLKLFKYRIQGYSRASDVLIINN</sequence>
<reference evidence="2" key="1">
    <citation type="submission" date="2020-04" db="EMBL/GenBank/DDBJ databases">
        <title>Deep metagenomics examines the oral microbiome during advanced dental caries in children, revealing novel taxa and co-occurrences with host molecules.</title>
        <authorList>
            <person name="Baker J.L."/>
            <person name="Morton J.T."/>
            <person name="Dinis M."/>
            <person name="Alvarez R."/>
            <person name="Tran N.C."/>
            <person name="Knight R."/>
            <person name="Edlund A."/>
        </authorList>
    </citation>
    <scope>NUCLEOTIDE SEQUENCE</scope>
    <source>
        <strain evidence="2">JCVI_34_bin.1</strain>
    </source>
</reference>
<dbReference type="PROSITE" id="PS51257">
    <property type="entry name" value="PROKAR_LIPOPROTEIN"/>
    <property type="match status" value="1"/>
</dbReference>
<name>A0A929RWN4_9BACT</name>
<comment type="caution">
    <text evidence="2">The sequence shown here is derived from an EMBL/GenBank/DDBJ whole genome shotgun (WGS) entry which is preliminary data.</text>
</comment>
<dbReference type="RefSeq" id="WP_303763277.1">
    <property type="nucleotide sequence ID" value="NZ_JABZGR010000006.1"/>
</dbReference>
<proteinExistence type="predicted"/>
<dbReference type="Proteomes" id="UP000704068">
    <property type="component" value="Unassembled WGS sequence"/>
</dbReference>
<feature type="signal peptide" evidence="1">
    <location>
        <begin position="1"/>
        <end position="26"/>
    </location>
</feature>
<accession>A0A929RWN4</accession>
<evidence type="ECO:0000313" key="2">
    <source>
        <dbReference type="EMBL" id="MBF0970071.1"/>
    </source>
</evidence>
<evidence type="ECO:0000313" key="3">
    <source>
        <dbReference type="Proteomes" id="UP000704068"/>
    </source>
</evidence>
<dbReference type="EMBL" id="JABZGR010000006">
    <property type="protein sequence ID" value="MBF0970071.1"/>
    <property type="molecule type" value="Genomic_DNA"/>
</dbReference>
<gene>
    <name evidence="2" type="ORF">HXK21_03380</name>
</gene>